<dbReference type="Pfam" id="PF21603">
    <property type="entry name" value="Bdbt-like_TPR"/>
    <property type="match status" value="1"/>
</dbReference>
<dbReference type="SMART" id="SM00028">
    <property type="entry name" value="TPR"/>
    <property type="match status" value="2"/>
</dbReference>
<keyword evidence="3 4" id="KW-0802">TPR repeat</keyword>
<organism evidence="8">
    <name type="scientific">Neodiprion lecontei</name>
    <name type="common">Redheaded pine sawfly</name>
    <dbReference type="NCBI Taxonomy" id="441921"/>
    <lineage>
        <taxon>Eukaryota</taxon>
        <taxon>Metazoa</taxon>
        <taxon>Ecdysozoa</taxon>
        <taxon>Arthropoda</taxon>
        <taxon>Hexapoda</taxon>
        <taxon>Insecta</taxon>
        <taxon>Pterygota</taxon>
        <taxon>Neoptera</taxon>
        <taxon>Endopterygota</taxon>
        <taxon>Hymenoptera</taxon>
        <taxon>Tenthredinoidea</taxon>
        <taxon>Diprionidae</taxon>
        <taxon>Diprioninae</taxon>
        <taxon>Neodiprion</taxon>
    </lineage>
</organism>
<dbReference type="PANTHER" id="PTHR46512">
    <property type="entry name" value="PEPTIDYLPROLYL ISOMERASE"/>
    <property type="match status" value="1"/>
</dbReference>
<evidence type="ECO:0000256" key="4">
    <source>
        <dbReference type="PROSITE-ProRule" id="PRU00339"/>
    </source>
</evidence>
<dbReference type="KEGG" id="nlo:107220526"/>
<dbReference type="GeneID" id="107220526"/>
<evidence type="ECO:0000256" key="2">
    <source>
        <dbReference type="ARBA" id="ARBA00022737"/>
    </source>
</evidence>
<keyword evidence="7" id="KW-1185">Reference proteome</keyword>
<dbReference type="InterPro" id="IPR011990">
    <property type="entry name" value="TPR-like_helical_dom_sf"/>
</dbReference>
<evidence type="ECO:0000256" key="1">
    <source>
        <dbReference type="ARBA" id="ARBA00022553"/>
    </source>
</evidence>
<dbReference type="FunCoup" id="A0A6J0BK88">
    <property type="interactions" value="165"/>
</dbReference>
<dbReference type="InterPro" id="IPR048919">
    <property type="entry name" value="Bdbt-like_TPR"/>
</dbReference>
<dbReference type="Gene3D" id="1.25.40.10">
    <property type="entry name" value="Tetratricopeptide repeat domain"/>
    <property type="match status" value="1"/>
</dbReference>
<evidence type="ECO:0000256" key="3">
    <source>
        <dbReference type="ARBA" id="ARBA00022803"/>
    </source>
</evidence>
<dbReference type="InParanoid" id="A0A6J0BK88"/>
<sequence>MTVVWESVGSSVEKDILVPGKFSKKPTERSRCRVRIEDVNSSGLSDNPETQHSDYIKPSSTEELTITVGDADCRVDEYVERAIQTMFTGEQSLVRVKLDDTVCLSLKIKLLACEVHVPIWEWSAKEKYDVALYYKEAGVRLYKSSRIVDAFSKFSKACKILISLEPIPESDIEDSLRNDIEHLRRILYNNMAECHLTRKNFEHTVSLCYKVLQRDENNVKALYRLAVARENQGDYERALADMEKVIGLQPKNQAAKERLIIYRRKVYEAQKKYDNMVKKMFHVRE</sequence>
<keyword evidence="1" id="KW-0597">Phosphoprotein</keyword>
<feature type="domain" description="BDBT FKBP like N-terminal" evidence="5">
    <location>
        <begin position="5"/>
        <end position="114"/>
    </location>
</feature>
<reference evidence="8" key="1">
    <citation type="submission" date="2025-08" db="UniProtKB">
        <authorList>
            <consortium name="RefSeq"/>
        </authorList>
    </citation>
    <scope>IDENTIFICATION</scope>
    <source>
        <tissue evidence="8">Thorax and Abdomen</tissue>
    </source>
</reference>
<accession>A0A6J0BK88</accession>
<feature type="repeat" description="TPR" evidence="4">
    <location>
        <begin position="219"/>
        <end position="252"/>
    </location>
</feature>
<dbReference type="Proteomes" id="UP000829291">
    <property type="component" value="Chromosome 4"/>
</dbReference>
<dbReference type="InterPro" id="IPR013105">
    <property type="entry name" value="TPR_2"/>
</dbReference>
<protein>
    <submittedName>
        <fullName evidence="8">Tetratricopeptide repeat protein 9C-like</fullName>
    </submittedName>
</protein>
<dbReference type="PANTHER" id="PTHR46512:SF10">
    <property type="entry name" value="FK506-BINDING PROTEIN-LIKE"/>
    <property type="match status" value="1"/>
</dbReference>
<dbReference type="Pfam" id="PF07719">
    <property type="entry name" value="TPR_2"/>
    <property type="match status" value="1"/>
</dbReference>
<evidence type="ECO:0000313" key="7">
    <source>
        <dbReference type="Proteomes" id="UP000829291"/>
    </source>
</evidence>
<dbReference type="InterPro" id="IPR050754">
    <property type="entry name" value="FKBP4/5/8-like"/>
</dbReference>
<feature type="domain" description="Bride of doubletime-like TPR" evidence="6">
    <location>
        <begin position="124"/>
        <end position="205"/>
    </location>
</feature>
<dbReference type="Pfam" id="PF18023">
    <property type="entry name" value="FKBP_N_2"/>
    <property type="match status" value="1"/>
</dbReference>
<dbReference type="Gene3D" id="2.40.30.320">
    <property type="match status" value="1"/>
</dbReference>
<proteinExistence type="predicted"/>
<evidence type="ECO:0000259" key="6">
    <source>
        <dbReference type="Pfam" id="PF21603"/>
    </source>
</evidence>
<dbReference type="AlphaFoldDB" id="A0A6J0BK88"/>
<evidence type="ECO:0000259" key="5">
    <source>
        <dbReference type="Pfam" id="PF18023"/>
    </source>
</evidence>
<dbReference type="PROSITE" id="PS50005">
    <property type="entry name" value="TPR"/>
    <property type="match status" value="1"/>
</dbReference>
<gene>
    <name evidence="8" type="primary">LOC107220526</name>
</gene>
<dbReference type="OrthoDB" id="433738at2759"/>
<dbReference type="SUPFAM" id="SSF48452">
    <property type="entry name" value="TPR-like"/>
    <property type="match status" value="1"/>
</dbReference>
<name>A0A6J0BK88_NEOLC</name>
<evidence type="ECO:0000313" key="8">
    <source>
        <dbReference type="RefSeq" id="XP_015514652.1"/>
    </source>
</evidence>
<keyword evidence="2" id="KW-0677">Repeat</keyword>
<dbReference type="InterPro" id="IPR019734">
    <property type="entry name" value="TPR_rpt"/>
</dbReference>
<dbReference type="InterPro" id="IPR040478">
    <property type="entry name" value="FKBP_N_2"/>
</dbReference>
<dbReference type="RefSeq" id="XP_015514652.1">
    <property type="nucleotide sequence ID" value="XM_015659166.2"/>
</dbReference>